<evidence type="ECO:0000313" key="2">
    <source>
        <dbReference type="EMBL" id="TWH79091.1"/>
    </source>
</evidence>
<gene>
    <name evidence="2" type="ORF">LY60_02620</name>
</gene>
<dbReference type="Pfam" id="PF00882">
    <property type="entry name" value="Zn_dep_PLPC"/>
    <property type="match status" value="1"/>
</dbReference>
<dbReference type="RefSeq" id="WP_145084416.1">
    <property type="nucleotide sequence ID" value="NZ_JAYFNS010000001.1"/>
</dbReference>
<evidence type="ECO:0000313" key="3">
    <source>
        <dbReference type="Proteomes" id="UP000315343"/>
    </source>
</evidence>
<evidence type="ECO:0000259" key="1">
    <source>
        <dbReference type="Pfam" id="PF00882"/>
    </source>
</evidence>
<organism evidence="2 3">
    <name type="scientific">Sedimentibacter saalensis</name>
    <dbReference type="NCBI Taxonomy" id="130788"/>
    <lineage>
        <taxon>Bacteria</taxon>
        <taxon>Bacillati</taxon>
        <taxon>Bacillota</taxon>
        <taxon>Tissierellia</taxon>
        <taxon>Sedimentibacter</taxon>
    </lineage>
</organism>
<dbReference type="InterPro" id="IPR029002">
    <property type="entry name" value="PLPC/GPLD1"/>
</dbReference>
<sequence>MPTTYAHYKFGMEVLKKLNGNIREVINDNIELYHIGLHGPDILFYFKPLKSNDISAMGHAIHKEQAKGFFEKARNTINLSNYYDASLSYTAGFICHFMLDSQCHPYIRQNENKFSHSEIEVELDRSLMIESNLEPLSFKPTAHINPSCQNSMIISSFFTGVTAEKVEKALKSMKFYLNLLVAPGKIKRSLISGALKATGNYDSMIDLMMKYERDDNINEINENLLYLLSEAIEPTARLIEEYCSNIKNSDDINQRFNRNFD</sequence>
<keyword evidence="3" id="KW-1185">Reference proteome</keyword>
<protein>
    <submittedName>
        <fullName evidence="2">Zinc dependent phospholipase C</fullName>
    </submittedName>
</protein>
<comment type="caution">
    <text evidence="2">The sequence shown here is derived from an EMBL/GenBank/DDBJ whole genome shotgun (WGS) entry which is preliminary data.</text>
</comment>
<feature type="domain" description="Phospholipase C/D" evidence="1">
    <location>
        <begin position="7"/>
        <end position="130"/>
    </location>
</feature>
<accession>A0A562J7B7</accession>
<dbReference type="AlphaFoldDB" id="A0A562J7B7"/>
<dbReference type="OrthoDB" id="9810528at2"/>
<name>A0A562J7B7_9FIRM</name>
<dbReference type="Proteomes" id="UP000315343">
    <property type="component" value="Unassembled WGS sequence"/>
</dbReference>
<proteinExistence type="predicted"/>
<reference evidence="2 3" key="1">
    <citation type="submission" date="2019-07" db="EMBL/GenBank/DDBJ databases">
        <title>Genomic Encyclopedia of Type Strains, Phase I: the one thousand microbial genomes (KMG-I) project.</title>
        <authorList>
            <person name="Kyrpides N."/>
        </authorList>
    </citation>
    <scope>NUCLEOTIDE SEQUENCE [LARGE SCALE GENOMIC DNA]</scope>
    <source>
        <strain evidence="2 3">DSM 13558</strain>
    </source>
</reference>
<dbReference type="EMBL" id="VLKH01000007">
    <property type="protein sequence ID" value="TWH79091.1"/>
    <property type="molecule type" value="Genomic_DNA"/>
</dbReference>